<name>A0A2Z7BFL5_9LAMI</name>
<dbReference type="AlphaFoldDB" id="A0A2Z7BFL5"/>
<sequence>MSPLGRAYRSPRLRSSRASAELVARLRRAYRARRPAACRSLVHWLRDVEGGGAAVHARWSGMCATRRRTRAHVGARLHRTCRGRMRCLAPCDFDVGALRRPATAPASLRRCRDGWSDFF</sequence>
<evidence type="ECO:0000313" key="2">
    <source>
        <dbReference type="Proteomes" id="UP000250235"/>
    </source>
</evidence>
<protein>
    <submittedName>
        <fullName evidence="1">Uncharacterized protein</fullName>
    </submittedName>
</protein>
<gene>
    <name evidence="1" type="ORF">F511_45053</name>
</gene>
<accession>A0A2Z7BFL5</accession>
<organism evidence="1 2">
    <name type="scientific">Dorcoceras hygrometricum</name>
    <dbReference type="NCBI Taxonomy" id="472368"/>
    <lineage>
        <taxon>Eukaryota</taxon>
        <taxon>Viridiplantae</taxon>
        <taxon>Streptophyta</taxon>
        <taxon>Embryophyta</taxon>
        <taxon>Tracheophyta</taxon>
        <taxon>Spermatophyta</taxon>
        <taxon>Magnoliopsida</taxon>
        <taxon>eudicotyledons</taxon>
        <taxon>Gunneridae</taxon>
        <taxon>Pentapetalae</taxon>
        <taxon>asterids</taxon>
        <taxon>lamiids</taxon>
        <taxon>Lamiales</taxon>
        <taxon>Gesneriaceae</taxon>
        <taxon>Didymocarpoideae</taxon>
        <taxon>Trichosporeae</taxon>
        <taxon>Loxocarpinae</taxon>
        <taxon>Dorcoceras</taxon>
    </lineage>
</organism>
<keyword evidence="2" id="KW-1185">Reference proteome</keyword>
<dbReference type="EMBL" id="KV006324">
    <property type="protein sequence ID" value="KZV33223.1"/>
    <property type="molecule type" value="Genomic_DNA"/>
</dbReference>
<proteinExistence type="predicted"/>
<reference evidence="1 2" key="1">
    <citation type="journal article" date="2015" name="Proc. Natl. Acad. Sci. U.S.A.">
        <title>The resurrection genome of Boea hygrometrica: A blueprint for survival of dehydration.</title>
        <authorList>
            <person name="Xiao L."/>
            <person name="Yang G."/>
            <person name="Zhang L."/>
            <person name="Yang X."/>
            <person name="Zhao S."/>
            <person name="Ji Z."/>
            <person name="Zhou Q."/>
            <person name="Hu M."/>
            <person name="Wang Y."/>
            <person name="Chen M."/>
            <person name="Xu Y."/>
            <person name="Jin H."/>
            <person name="Xiao X."/>
            <person name="Hu G."/>
            <person name="Bao F."/>
            <person name="Hu Y."/>
            <person name="Wan P."/>
            <person name="Li L."/>
            <person name="Deng X."/>
            <person name="Kuang T."/>
            <person name="Xiang C."/>
            <person name="Zhu J.K."/>
            <person name="Oliver M.J."/>
            <person name="He Y."/>
        </authorList>
    </citation>
    <scope>NUCLEOTIDE SEQUENCE [LARGE SCALE GENOMIC DNA]</scope>
    <source>
        <strain evidence="2">cv. XS01</strain>
    </source>
</reference>
<dbReference type="Proteomes" id="UP000250235">
    <property type="component" value="Unassembled WGS sequence"/>
</dbReference>
<evidence type="ECO:0000313" key="1">
    <source>
        <dbReference type="EMBL" id="KZV33223.1"/>
    </source>
</evidence>